<evidence type="ECO:0000313" key="1">
    <source>
        <dbReference type="EMBL" id="PSN96255.1"/>
    </source>
</evidence>
<protein>
    <submittedName>
        <fullName evidence="1">Uncharacterized protein</fullName>
    </submittedName>
</protein>
<reference evidence="1 2" key="1">
    <citation type="submission" date="2017-04" db="EMBL/GenBank/DDBJ databases">
        <title>Novel microbial lineages endemic to geothermal iron-oxide mats fill important gaps in the evolutionary history of Archaea.</title>
        <authorList>
            <person name="Jay Z.J."/>
            <person name="Beam J.P."/>
            <person name="Dlakic M."/>
            <person name="Rusch D.B."/>
            <person name="Kozubal M.A."/>
            <person name="Inskeep W.P."/>
        </authorList>
    </citation>
    <scope>NUCLEOTIDE SEQUENCE [LARGE SCALE GENOMIC DNA]</scope>
    <source>
        <strain evidence="1">ECH_B_2</strain>
    </source>
</reference>
<dbReference type="EMBL" id="NEXH01000003">
    <property type="protein sequence ID" value="PSN96255.1"/>
    <property type="molecule type" value="Genomic_DNA"/>
</dbReference>
<name>A0A2R6BCD5_9ARCH</name>
<proteinExistence type="predicted"/>
<organism evidence="1 2">
    <name type="scientific">Candidatus Marsarchaeota G2 archaeon ECH_B_2</name>
    <dbReference type="NCBI Taxonomy" id="1978160"/>
    <lineage>
        <taxon>Archaea</taxon>
        <taxon>Candidatus Marsarchaeota</taxon>
        <taxon>Candidatus Marsarchaeota group 2</taxon>
    </lineage>
</organism>
<dbReference type="Proteomes" id="UP000241284">
    <property type="component" value="Unassembled WGS sequence"/>
</dbReference>
<comment type="caution">
    <text evidence="1">The sequence shown here is derived from an EMBL/GenBank/DDBJ whole genome shotgun (WGS) entry which is preliminary data.</text>
</comment>
<evidence type="ECO:0000313" key="2">
    <source>
        <dbReference type="Proteomes" id="UP000241284"/>
    </source>
</evidence>
<dbReference type="AlphaFoldDB" id="A0A2R6BCD5"/>
<gene>
    <name evidence="1" type="ORF">B9Q06_02685</name>
</gene>
<accession>A0A2R6BCD5</accession>
<sequence length="102" mass="11570">MVEPEFPYTLRDVQGRIQHLKTLLELMEETGLSLSEAKKIDRLTKNPNLLRLGLSLMLLPEPLTTAVGLPLIAYSLSKRNTVELGEELASSYNELWRTLSNF</sequence>